<dbReference type="Pfam" id="PF00160">
    <property type="entry name" value="Pro_isomerase"/>
    <property type="match status" value="1"/>
</dbReference>
<dbReference type="GO" id="GO:0003723">
    <property type="term" value="F:RNA binding"/>
    <property type="evidence" value="ECO:0007669"/>
    <property type="project" value="UniProtKB-UniRule"/>
</dbReference>
<dbReference type="PANTHER" id="PTHR11071">
    <property type="entry name" value="PEPTIDYL-PROLYL CIS-TRANS ISOMERASE"/>
    <property type="match status" value="1"/>
</dbReference>
<dbReference type="Pfam" id="PF00076">
    <property type="entry name" value="RRM_1"/>
    <property type="match status" value="1"/>
</dbReference>
<evidence type="ECO:0000259" key="6">
    <source>
        <dbReference type="PROSITE" id="PS50072"/>
    </source>
</evidence>
<dbReference type="InterPro" id="IPR012677">
    <property type="entry name" value="Nucleotide-bd_a/b_plait_sf"/>
</dbReference>
<dbReference type="SMART" id="SM00360">
    <property type="entry name" value="RRM"/>
    <property type="match status" value="1"/>
</dbReference>
<dbReference type="AlphaFoldDB" id="A0A9W8IDR3"/>
<dbReference type="OrthoDB" id="407442at2759"/>
<dbReference type="InterPro" id="IPR003954">
    <property type="entry name" value="RRM_euk-type"/>
</dbReference>
<gene>
    <name evidence="8" type="ORF">IWW36_000464</name>
</gene>
<dbReference type="SUPFAM" id="SSF50891">
    <property type="entry name" value="Cyclophilin-like"/>
    <property type="match status" value="1"/>
</dbReference>
<dbReference type="GO" id="GO:0016018">
    <property type="term" value="F:cyclosporin A binding"/>
    <property type="evidence" value="ECO:0007669"/>
    <property type="project" value="TreeGrafter"/>
</dbReference>
<keyword evidence="4" id="KW-0694">RNA-binding</keyword>
<dbReference type="PRINTS" id="PR00153">
    <property type="entry name" value="CSAPPISMRASE"/>
</dbReference>
<dbReference type="EMBL" id="JANBUW010000004">
    <property type="protein sequence ID" value="KAJ2852321.1"/>
    <property type="molecule type" value="Genomic_DNA"/>
</dbReference>
<dbReference type="SUPFAM" id="SSF54928">
    <property type="entry name" value="RNA-binding domain, RBD"/>
    <property type="match status" value="1"/>
</dbReference>
<dbReference type="PANTHER" id="PTHR11071:SF561">
    <property type="entry name" value="PEPTIDYL-PROLYL CIS-TRANS ISOMERASE D-RELATED"/>
    <property type="match status" value="1"/>
</dbReference>
<keyword evidence="2 5" id="KW-0697">Rotamase</keyword>
<dbReference type="Proteomes" id="UP001139887">
    <property type="component" value="Unassembled WGS sequence"/>
</dbReference>
<sequence>MEPTGKRMIFVNGLDPEVDEQNLHAVFITFGEIVQVMLPPDPSSSNRHRGFGFVEFEEEEDALEAIRNMHNAELFGRTLTVRHARPGSNQLGMQGNQAVIFNQESWVGKNVTNRSADNNSMATAGQPIKAFIEFAFDGQPHGQIQIELRNDIVPRTVENFRSLCTGDKGFGFKGSKVHRIIPGFMMQAGDFTKGNGTGGKSIYGEKFKDENFVLKHDAPGILSMANSGPNSNGSQFFITFDKTPWLDGKHVVFGKVVRGMDIVRMVEALGNSDEPLNPKKQVTICDCGIVSE</sequence>
<dbReference type="PROSITE" id="PS50072">
    <property type="entry name" value="CSA_PPIASE_2"/>
    <property type="match status" value="1"/>
</dbReference>
<feature type="domain" description="PPIase cyclophilin-type" evidence="6">
    <location>
        <begin position="131"/>
        <end position="289"/>
    </location>
</feature>
<comment type="function">
    <text evidence="5">PPIases accelerate the folding of proteins. It catalyzes the cis-trans isomerization of proline imidic peptide bonds in oligopeptides.</text>
</comment>
<comment type="catalytic activity">
    <reaction evidence="1 5">
        <text>[protein]-peptidylproline (omega=180) = [protein]-peptidylproline (omega=0)</text>
        <dbReference type="Rhea" id="RHEA:16237"/>
        <dbReference type="Rhea" id="RHEA-COMP:10747"/>
        <dbReference type="Rhea" id="RHEA-COMP:10748"/>
        <dbReference type="ChEBI" id="CHEBI:83833"/>
        <dbReference type="ChEBI" id="CHEBI:83834"/>
        <dbReference type="EC" id="5.2.1.8"/>
    </reaction>
</comment>
<keyword evidence="9" id="KW-1185">Reference proteome</keyword>
<evidence type="ECO:0000256" key="2">
    <source>
        <dbReference type="ARBA" id="ARBA00023110"/>
    </source>
</evidence>
<evidence type="ECO:0000256" key="3">
    <source>
        <dbReference type="ARBA" id="ARBA00023235"/>
    </source>
</evidence>
<dbReference type="SMART" id="SM00361">
    <property type="entry name" value="RRM_1"/>
    <property type="match status" value="1"/>
</dbReference>
<dbReference type="Gene3D" id="2.40.100.10">
    <property type="entry name" value="Cyclophilin-like"/>
    <property type="match status" value="1"/>
</dbReference>
<dbReference type="InterPro" id="IPR002130">
    <property type="entry name" value="Cyclophilin-type_PPIase_dom"/>
</dbReference>
<evidence type="ECO:0000313" key="9">
    <source>
        <dbReference type="Proteomes" id="UP001139887"/>
    </source>
</evidence>
<dbReference type="PROSITE" id="PS00170">
    <property type="entry name" value="CSA_PPIASE_1"/>
    <property type="match status" value="1"/>
</dbReference>
<comment type="caution">
    <text evidence="8">The sequence shown here is derived from an EMBL/GenBank/DDBJ whole genome shotgun (WGS) entry which is preliminary data.</text>
</comment>
<protein>
    <recommendedName>
        <fullName evidence="5">Peptidyl-prolyl cis-trans isomerase</fullName>
        <shortName evidence="5">PPIase</shortName>
        <ecNumber evidence="5">5.2.1.8</ecNumber>
    </recommendedName>
</protein>
<dbReference type="PROSITE" id="PS50102">
    <property type="entry name" value="RRM"/>
    <property type="match status" value="1"/>
</dbReference>
<evidence type="ECO:0000259" key="7">
    <source>
        <dbReference type="PROSITE" id="PS50102"/>
    </source>
</evidence>
<proteinExistence type="inferred from homology"/>
<evidence type="ECO:0000256" key="5">
    <source>
        <dbReference type="RuleBase" id="RU363019"/>
    </source>
</evidence>
<accession>A0A9W8IDR3</accession>
<comment type="similarity">
    <text evidence="5">Belongs to the cyclophilin-type PPIase family.</text>
</comment>
<dbReference type="InterPro" id="IPR035979">
    <property type="entry name" value="RBD_domain_sf"/>
</dbReference>
<evidence type="ECO:0000256" key="4">
    <source>
        <dbReference type="PROSITE-ProRule" id="PRU00176"/>
    </source>
</evidence>
<evidence type="ECO:0000313" key="8">
    <source>
        <dbReference type="EMBL" id="KAJ2852321.1"/>
    </source>
</evidence>
<dbReference type="InterPro" id="IPR029000">
    <property type="entry name" value="Cyclophilin-like_dom_sf"/>
</dbReference>
<dbReference type="InterPro" id="IPR020892">
    <property type="entry name" value="Cyclophilin-type_PPIase_CS"/>
</dbReference>
<keyword evidence="3 5" id="KW-0413">Isomerase</keyword>
<dbReference type="EC" id="5.2.1.8" evidence="5"/>
<name>A0A9W8IDR3_9FUNG</name>
<organism evidence="8 9">
    <name type="scientific">Coemansia brasiliensis</name>
    <dbReference type="NCBI Taxonomy" id="2650707"/>
    <lineage>
        <taxon>Eukaryota</taxon>
        <taxon>Fungi</taxon>
        <taxon>Fungi incertae sedis</taxon>
        <taxon>Zoopagomycota</taxon>
        <taxon>Kickxellomycotina</taxon>
        <taxon>Kickxellomycetes</taxon>
        <taxon>Kickxellales</taxon>
        <taxon>Kickxellaceae</taxon>
        <taxon>Coemansia</taxon>
    </lineage>
</organism>
<evidence type="ECO:0000256" key="1">
    <source>
        <dbReference type="ARBA" id="ARBA00000971"/>
    </source>
</evidence>
<dbReference type="GO" id="GO:0003755">
    <property type="term" value="F:peptidyl-prolyl cis-trans isomerase activity"/>
    <property type="evidence" value="ECO:0007669"/>
    <property type="project" value="UniProtKB-UniRule"/>
</dbReference>
<dbReference type="InterPro" id="IPR000504">
    <property type="entry name" value="RRM_dom"/>
</dbReference>
<dbReference type="GO" id="GO:0006457">
    <property type="term" value="P:protein folding"/>
    <property type="evidence" value="ECO:0007669"/>
    <property type="project" value="InterPro"/>
</dbReference>
<dbReference type="GO" id="GO:0005737">
    <property type="term" value="C:cytoplasm"/>
    <property type="evidence" value="ECO:0007669"/>
    <property type="project" value="TreeGrafter"/>
</dbReference>
<dbReference type="FunFam" id="2.40.100.10:FF:000013">
    <property type="entry name" value="Peptidyl-prolyl cis-trans isomerase"/>
    <property type="match status" value="1"/>
</dbReference>
<reference evidence="8" key="1">
    <citation type="submission" date="2022-07" db="EMBL/GenBank/DDBJ databases">
        <title>Phylogenomic reconstructions and comparative analyses of Kickxellomycotina fungi.</title>
        <authorList>
            <person name="Reynolds N.K."/>
            <person name="Stajich J.E."/>
            <person name="Barry K."/>
            <person name="Grigoriev I.V."/>
            <person name="Crous P."/>
            <person name="Smith M.E."/>
        </authorList>
    </citation>
    <scope>NUCLEOTIDE SEQUENCE</scope>
    <source>
        <strain evidence="8">NRRL 1566</strain>
    </source>
</reference>
<feature type="domain" description="RRM" evidence="7">
    <location>
        <begin position="7"/>
        <end position="86"/>
    </location>
</feature>
<dbReference type="Gene3D" id="3.30.70.330">
    <property type="match status" value="1"/>
</dbReference>